<keyword evidence="2" id="KW-1133">Transmembrane helix</keyword>
<feature type="region of interest" description="Disordered" evidence="1">
    <location>
        <begin position="136"/>
        <end position="159"/>
    </location>
</feature>
<feature type="transmembrane region" description="Helical" evidence="2">
    <location>
        <begin position="38"/>
        <end position="58"/>
    </location>
</feature>
<dbReference type="STRING" id="4846.A0A367KU53"/>
<accession>A0A367KU53</accession>
<comment type="caution">
    <text evidence="3">The sequence shown here is derived from an EMBL/GenBank/DDBJ whole genome shotgun (WGS) entry which is preliminary data.</text>
</comment>
<organism evidence="3 4">
    <name type="scientific">Rhizopus stolonifer</name>
    <name type="common">Rhizopus nigricans</name>
    <dbReference type="NCBI Taxonomy" id="4846"/>
    <lineage>
        <taxon>Eukaryota</taxon>
        <taxon>Fungi</taxon>
        <taxon>Fungi incertae sedis</taxon>
        <taxon>Mucoromycota</taxon>
        <taxon>Mucoromycotina</taxon>
        <taxon>Mucoromycetes</taxon>
        <taxon>Mucorales</taxon>
        <taxon>Mucorineae</taxon>
        <taxon>Rhizopodaceae</taxon>
        <taxon>Rhizopus</taxon>
    </lineage>
</organism>
<gene>
    <name evidence="3" type="ORF">CU098_013640</name>
</gene>
<evidence type="ECO:0000256" key="2">
    <source>
        <dbReference type="SAM" id="Phobius"/>
    </source>
</evidence>
<evidence type="ECO:0008006" key="5">
    <source>
        <dbReference type="Google" id="ProtNLM"/>
    </source>
</evidence>
<dbReference type="Proteomes" id="UP000253551">
    <property type="component" value="Unassembled WGS sequence"/>
</dbReference>
<dbReference type="AlphaFoldDB" id="A0A367KU53"/>
<evidence type="ECO:0000313" key="3">
    <source>
        <dbReference type="EMBL" id="RCI05741.1"/>
    </source>
</evidence>
<name>A0A367KU53_RHIST</name>
<keyword evidence="2" id="KW-0812">Transmembrane</keyword>
<proteinExistence type="predicted"/>
<reference evidence="3 4" key="1">
    <citation type="journal article" date="2018" name="G3 (Bethesda)">
        <title>Phylogenetic and Phylogenomic Definition of Rhizopus Species.</title>
        <authorList>
            <person name="Gryganskyi A.P."/>
            <person name="Golan J."/>
            <person name="Dolatabadi S."/>
            <person name="Mondo S."/>
            <person name="Robb S."/>
            <person name="Idnurm A."/>
            <person name="Muszewska A."/>
            <person name="Steczkiewicz K."/>
            <person name="Masonjones S."/>
            <person name="Liao H.L."/>
            <person name="Gajdeczka M.T."/>
            <person name="Anike F."/>
            <person name="Vuek A."/>
            <person name="Anishchenko I.M."/>
            <person name="Voigt K."/>
            <person name="de Hoog G.S."/>
            <person name="Smith M.E."/>
            <person name="Heitman J."/>
            <person name="Vilgalys R."/>
            <person name="Stajich J.E."/>
        </authorList>
    </citation>
    <scope>NUCLEOTIDE SEQUENCE [LARGE SCALE GENOMIC DNA]</scope>
    <source>
        <strain evidence="3 4">LSU 92-RS-03</strain>
    </source>
</reference>
<evidence type="ECO:0000313" key="4">
    <source>
        <dbReference type="Proteomes" id="UP000253551"/>
    </source>
</evidence>
<dbReference type="EMBL" id="PJQM01000314">
    <property type="protein sequence ID" value="RCI05741.1"/>
    <property type="molecule type" value="Genomic_DNA"/>
</dbReference>
<protein>
    <recommendedName>
        <fullName evidence="5">MARVEL domain-containing protein</fullName>
    </recommendedName>
</protein>
<dbReference type="OrthoDB" id="5983572at2759"/>
<sequence>MASIADNLFLLTTLVLSACAWIISFIGACVFRRGLSGGAWWIIVYELMLIIITSTILTTNTYAHYRYMILTFLAASISMVTYQIDFVLPVTKFTAGYRSGASAYAAGYIILMIIQFLWVIVFGSEKEMGQQYEMTAKTDSPEHNRVASPTHPATVEPNMTSSEIAPPNFEYREKVQALHACK</sequence>
<feature type="transmembrane region" description="Helical" evidence="2">
    <location>
        <begin position="104"/>
        <end position="124"/>
    </location>
</feature>
<feature type="transmembrane region" description="Helical" evidence="2">
    <location>
        <begin position="65"/>
        <end position="84"/>
    </location>
</feature>
<keyword evidence="4" id="KW-1185">Reference proteome</keyword>
<evidence type="ECO:0000256" key="1">
    <source>
        <dbReference type="SAM" id="MobiDB-lite"/>
    </source>
</evidence>
<keyword evidence="2" id="KW-0472">Membrane</keyword>